<proteinExistence type="predicted"/>
<gene>
    <name evidence="1" type="ORF">LCGC14_1136200</name>
</gene>
<dbReference type="AlphaFoldDB" id="A0A0F9Q5C2"/>
<sequence length="22" mass="2688">PEMDKEIVIETQNEEIIRKFIL</sequence>
<protein>
    <submittedName>
        <fullName evidence="1">Uncharacterized protein</fullName>
    </submittedName>
</protein>
<evidence type="ECO:0000313" key="1">
    <source>
        <dbReference type="EMBL" id="KKN00593.1"/>
    </source>
</evidence>
<reference evidence="1" key="1">
    <citation type="journal article" date="2015" name="Nature">
        <title>Complex archaea that bridge the gap between prokaryotes and eukaryotes.</title>
        <authorList>
            <person name="Spang A."/>
            <person name="Saw J.H."/>
            <person name="Jorgensen S.L."/>
            <person name="Zaremba-Niedzwiedzka K."/>
            <person name="Martijn J."/>
            <person name="Lind A.E."/>
            <person name="van Eijk R."/>
            <person name="Schleper C."/>
            <person name="Guy L."/>
            <person name="Ettema T.J."/>
        </authorList>
    </citation>
    <scope>NUCLEOTIDE SEQUENCE</scope>
</reference>
<accession>A0A0F9Q5C2</accession>
<comment type="caution">
    <text evidence="1">The sequence shown here is derived from an EMBL/GenBank/DDBJ whole genome shotgun (WGS) entry which is preliminary data.</text>
</comment>
<dbReference type="EMBL" id="LAZR01005358">
    <property type="protein sequence ID" value="KKN00593.1"/>
    <property type="molecule type" value="Genomic_DNA"/>
</dbReference>
<organism evidence="1">
    <name type="scientific">marine sediment metagenome</name>
    <dbReference type="NCBI Taxonomy" id="412755"/>
    <lineage>
        <taxon>unclassified sequences</taxon>
        <taxon>metagenomes</taxon>
        <taxon>ecological metagenomes</taxon>
    </lineage>
</organism>
<feature type="non-terminal residue" evidence="1">
    <location>
        <position position="1"/>
    </location>
</feature>
<name>A0A0F9Q5C2_9ZZZZ</name>